<dbReference type="AlphaFoldDB" id="A0A1F7RML2"/>
<reference evidence="2 3" key="1">
    <citation type="journal article" date="2016" name="Nat. Commun.">
        <title>Thousands of microbial genomes shed light on interconnected biogeochemical processes in an aquifer system.</title>
        <authorList>
            <person name="Anantharaman K."/>
            <person name="Brown C.T."/>
            <person name="Hug L.A."/>
            <person name="Sharon I."/>
            <person name="Castelle C.J."/>
            <person name="Probst A.J."/>
            <person name="Thomas B.C."/>
            <person name="Singh A."/>
            <person name="Wilkins M.J."/>
            <person name="Karaoz U."/>
            <person name="Brodie E.L."/>
            <person name="Williams K.H."/>
            <person name="Hubbard S.S."/>
            <person name="Banfield J.F."/>
        </authorList>
    </citation>
    <scope>NUCLEOTIDE SEQUENCE [LARGE SCALE GENOMIC DNA]</scope>
</reference>
<evidence type="ECO:0000256" key="1">
    <source>
        <dbReference type="SAM" id="Phobius"/>
    </source>
</evidence>
<keyword evidence="1" id="KW-0472">Membrane</keyword>
<evidence type="ECO:0000313" key="3">
    <source>
        <dbReference type="Proteomes" id="UP000178526"/>
    </source>
</evidence>
<dbReference type="Proteomes" id="UP000178526">
    <property type="component" value="Unassembled WGS sequence"/>
</dbReference>
<keyword evidence="1" id="KW-0812">Transmembrane</keyword>
<name>A0A1F7RML2_9BACT</name>
<dbReference type="EMBL" id="MGDB01000038">
    <property type="protein sequence ID" value="OGL42570.1"/>
    <property type="molecule type" value="Genomic_DNA"/>
</dbReference>
<keyword evidence="1" id="KW-1133">Transmembrane helix</keyword>
<comment type="caution">
    <text evidence="2">The sequence shown here is derived from an EMBL/GenBank/DDBJ whole genome shotgun (WGS) entry which is preliminary data.</text>
</comment>
<accession>A0A1F7RML2</accession>
<protein>
    <submittedName>
        <fullName evidence="2">Uncharacterized protein</fullName>
    </submittedName>
</protein>
<sequence>MIRSSIGAANGSNLLLNFSERETRVMPYMFFRLSFFYFFFLAFQTLWNMSCITTVVPGHSFSLKRLIACITF</sequence>
<organism evidence="2 3">
    <name type="scientific">Candidatus Schekmanbacteria bacterium GWA2_38_11</name>
    <dbReference type="NCBI Taxonomy" id="1817876"/>
    <lineage>
        <taxon>Bacteria</taxon>
        <taxon>Candidatus Schekmaniibacteriota</taxon>
    </lineage>
</organism>
<feature type="transmembrane region" description="Helical" evidence="1">
    <location>
        <begin position="35"/>
        <end position="56"/>
    </location>
</feature>
<proteinExistence type="predicted"/>
<gene>
    <name evidence="2" type="ORF">A2042_09375</name>
</gene>
<evidence type="ECO:0000313" key="2">
    <source>
        <dbReference type="EMBL" id="OGL42570.1"/>
    </source>
</evidence>